<evidence type="ECO:0000259" key="2">
    <source>
        <dbReference type="Pfam" id="PF16747"/>
    </source>
</evidence>
<protein>
    <recommendedName>
        <fullName evidence="2">Surface-adhesin protein E-like domain-containing protein</fullName>
    </recommendedName>
</protein>
<evidence type="ECO:0000256" key="1">
    <source>
        <dbReference type="SAM" id="SignalP"/>
    </source>
</evidence>
<feature type="chain" id="PRO_5011671326" description="Surface-adhesin protein E-like domain-containing protein" evidence="1">
    <location>
        <begin position="21"/>
        <end position="137"/>
    </location>
</feature>
<proteinExistence type="predicted"/>
<feature type="signal peptide" evidence="1">
    <location>
        <begin position="1"/>
        <end position="20"/>
    </location>
</feature>
<dbReference type="InterPro" id="IPR031939">
    <property type="entry name" value="Adhesin_E-like"/>
</dbReference>
<evidence type="ECO:0000313" key="4">
    <source>
        <dbReference type="Proteomes" id="UP000199391"/>
    </source>
</evidence>
<gene>
    <name evidence="3" type="ORF">SAMN05216552_103551</name>
</gene>
<evidence type="ECO:0000313" key="3">
    <source>
        <dbReference type="EMBL" id="SFV12056.1"/>
    </source>
</evidence>
<accession>A0A1I7LQT4</accession>
<dbReference type="Proteomes" id="UP000199391">
    <property type="component" value="Unassembled WGS sequence"/>
</dbReference>
<name>A0A1I7LQT4_9BURK</name>
<dbReference type="OrthoDB" id="8776126at2"/>
<sequence>MKTTLALMLLCACAPLCAKAGDQAWTRVSGNSASELYIDQRDIKDEDEGRKAWTLRSYRRPQTAPDGKTYRSVKAQYAYACGERTATLLAQSYYPEAMGRGEAVGTFKYEQYDAEKILPGSVNESAFKRVCRKRPRR</sequence>
<dbReference type="STRING" id="1035707.SAMN05216552_103551"/>
<dbReference type="EMBL" id="FPBO01000035">
    <property type="protein sequence ID" value="SFV12056.1"/>
    <property type="molecule type" value="Genomic_DNA"/>
</dbReference>
<dbReference type="Pfam" id="PF16747">
    <property type="entry name" value="Adhesin_E"/>
    <property type="match status" value="1"/>
</dbReference>
<dbReference type="AlphaFoldDB" id="A0A1I7LQT4"/>
<organism evidence="3 4">
    <name type="scientific">Pseudoduganella namucuonensis</name>
    <dbReference type="NCBI Taxonomy" id="1035707"/>
    <lineage>
        <taxon>Bacteria</taxon>
        <taxon>Pseudomonadati</taxon>
        <taxon>Pseudomonadota</taxon>
        <taxon>Betaproteobacteria</taxon>
        <taxon>Burkholderiales</taxon>
        <taxon>Oxalobacteraceae</taxon>
        <taxon>Telluria group</taxon>
        <taxon>Pseudoduganella</taxon>
    </lineage>
</organism>
<dbReference type="RefSeq" id="WP_093559011.1">
    <property type="nucleotide sequence ID" value="NZ_FPBO01000035.1"/>
</dbReference>
<feature type="domain" description="Surface-adhesin protein E-like" evidence="2">
    <location>
        <begin position="25"/>
        <end position="132"/>
    </location>
</feature>
<keyword evidence="4" id="KW-1185">Reference proteome</keyword>
<reference evidence="4" key="1">
    <citation type="submission" date="2016-10" db="EMBL/GenBank/DDBJ databases">
        <authorList>
            <person name="Varghese N."/>
            <person name="Submissions S."/>
        </authorList>
    </citation>
    <scope>NUCLEOTIDE SEQUENCE [LARGE SCALE GENOMIC DNA]</scope>
    <source>
        <strain evidence="4">CGMCC 1.11014</strain>
    </source>
</reference>
<keyword evidence="1" id="KW-0732">Signal</keyword>